<feature type="compositionally biased region" description="Basic residues" evidence="1">
    <location>
        <begin position="341"/>
        <end position="354"/>
    </location>
</feature>
<protein>
    <submittedName>
        <fullName evidence="3">NADAR domain-containing protein</fullName>
    </submittedName>
</protein>
<dbReference type="OMA" id="GKPEERW"/>
<sequence length="424" mass="49815">MGTRRIWRNDGEFTLFFRKVSPFSNHHPAEFVSDGAINCSGTIKFSCTEQFYMFNKASLLNDDRLMKAVLEANSPRAMKSMCSKGALRGWNDAVWDQHKESVMYTACSAKFRFSRHLRYVLFLSTGSRLIECSPFDTTWGIGKDIEAAQNSSMNSGRNLLGTILDRVREELWNDANYQDEREEVEKRSREDKNYLLHAMEQVDLLYKERAKQRYLISQGRALPDENAYLTPKIRHLLPEWAFPPPLGNIELICPSPPQIIHFERSVVPNRARSASPPLQLPAVNSRLYGRLTVSEMRPTRKITISRSNGLDRSCSRERNDHHRKRRRSRSRSRSSSSRRDKGYKRKRSRSRSRSKSPINRKERRRRQFENRDGDGDRDRRRDRSRSRDRHHHSSRKSNHRHSESKYDRRRRRRSSSSTSSNVAR</sequence>
<reference evidence="3" key="2">
    <citation type="submission" date="2022-06" db="UniProtKB">
        <authorList>
            <consortium name="EnsemblMetazoa"/>
        </authorList>
    </citation>
    <scope>IDENTIFICATION</scope>
    <source>
        <strain evidence="3">DF5081</strain>
    </source>
</reference>
<accession>A0A8R1DP30</accession>
<keyword evidence="4" id="KW-1185">Reference proteome</keyword>
<reference evidence="4" key="1">
    <citation type="submission" date="2010-08" db="EMBL/GenBank/DDBJ databases">
        <authorList>
            <consortium name="Caenorhabditis japonica Sequencing Consortium"/>
            <person name="Wilson R.K."/>
        </authorList>
    </citation>
    <scope>NUCLEOTIDE SEQUENCE [LARGE SCALE GENOMIC DNA]</scope>
    <source>
        <strain evidence="4">DF5081</strain>
    </source>
</reference>
<name>A0A8R1DP30_CAEJA</name>
<feature type="compositionally biased region" description="Low complexity" evidence="1">
    <location>
        <begin position="415"/>
        <end position="424"/>
    </location>
</feature>
<evidence type="ECO:0000256" key="1">
    <source>
        <dbReference type="SAM" id="MobiDB-lite"/>
    </source>
</evidence>
<dbReference type="InterPro" id="IPR037238">
    <property type="entry name" value="YbiA-like_sf"/>
</dbReference>
<dbReference type="AlphaFoldDB" id="A0A8R1DP30"/>
<dbReference type="Gene3D" id="1.10.357.40">
    <property type="entry name" value="YbiA-like"/>
    <property type="match status" value="1"/>
</dbReference>
<feature type="compositionally biased region" description="Basic residues" evidence="1">
    <location>
        <begin position="382"/>
        <end position="399"/>
    </location>
</feature>
<proteinExistence type="predicted"/>
<feature type="domain" description="NADAR" evidence="2">
    <location>
        <begin position="19"/>
        <end position="172"/>
    </location>
</feature>
<evidence type="ECO:0000313" key="4">
    <source>
        <dbReference type="Proteomes" id="UP000005237"/>
    </source>
</evidence>
<dbReference type="Pfam" id="PF08719">
    <property type="entry name" value="NADAR"/>
    <property type="match status" value="1"/>
</dbReference>
<dbReference type="SUPFAM" id="SSF143990">
    <property type="entry name" value="YbiA-like"/>
    <property type="match status" value="1"/>
</dbReference>
<dbReference type="InterPro" id="IPR012816">
    <property type="entry name" value="NADAR"/>
</dbReference>
<evidence type="ECO:0000259" key="2">
    <source>
        <dbReference type="Pfam" id="PF08719"/>
    </source>
</evidence>
<feature type="region of interest" description="Disordered" evidence="1">
    <location>
        <begin position="299"/>
        <end position="424"/>
    </location>
</feature>
<dbReference type="Proteomes" id="UP000005237">
    <property type="component" value="Unassembled WGS sequence"/>
</dbReference>
<feature type="compositionally biased region" description="Basic residues" evidence="1">
    <location>
        <begin position="321"/>
        <end position="332"/>
    </location>
</feature>
<feature type="compositionally biased region" description="Basic and acidic residues" evidence="1">
    <location>
        <begin position="367"/>
        <end position="381"/>
    </location>
</feature>
<dbReference type="EnsemblMetazoa" id="CJA06883.1">
    <property type="protein sequence ID" value="CJA06883.1"/>
    <property type="gene ID" value="WBGene00126087"/>
</dbReference>
<dbReference type="NCBIfam" id="TIGR02464">
    <property type="entry name" value="ribofla_fusion"/>
    <property type="match status" value="1"/>
</dbReference>
<evidence type="ECO:0000313" key="3">
    <source>
        <dbReference type="EnsemblMetazoa" id="CJA06883.1"/>
    </source>
</evidence>
<dbReference type="CDD" id="cd15457">
    <property type="entry name" value="NADAR"/>
    <property type="match status" value="1"/>
</dbReference>
<organism evidence="3 4">
    <name type="scientific">Caenorhabditis japonica</name>
    <dbReference type="NCBI Taxonomy" id="281687"/>
    <lineage>
        <taxon>Eukaryota</taxon>
        <taxon>Metazoa</taxon>
        <taxon>Ecdysozoa</taxon>
        <taxon>Nematoda</taxon>
        <taxon>Chromadorea</taxon>
        <taxon>Rhabditida</taxon>
        <taxon>Rhabditina</taxon>
        <taxon>Rhabditomorpha</taxon>
        <taxon>Rhabditoidea</taxon>
        <taxon>Rhabditidae</taxon>
        <taxon>Peloderinae</taxon>
        <taxon>Caenorhabditis</taxon>
    </lineage>
</organism>